<evidence type="ECO:0000259" key="3">
    <source>
        <dbReference type="PROSITE" id="PS50102"/>
    </source>
</evidence>
<dbReference type="SUPFAM" id="SSF56219">
    <property type="entry name" value="DNase I-like"/>
    <property type="match status" value="1"/>
</dbReference>
<dbReference type="PROSITE" id="PS50878">
    <property type="entry name" value="RT_POL"/>
    <property type="match status" value="1"/>
</dbReference>
<dbReference type="Pfam" id="PF03372">
    <property type="entry name" value="Exo_endo_phos"/>
    <property type="match status" value="1"/>
</dbReference>
<dbReference type="InterPro" id="IPR000504">
    <property type="entry name" value="RRM_dom"/>
</dbReference>
<organism evidence="5 6">
    <name type="scientific">Rubroshorea leprosula</name>
    <dbReference type="NCBI Taxonomy" id="152421"/>
    <lineage>
        <taxon>Eukaryota</taxon>
        <taxon>Viridiplantae</taxon>
        <taxon>Streptophyta</taxon>
        <taxon>Embryophyta</taxon>
        <taxon>Tracheophyta</taxon>
        <taxon>Spermatophyta</taxon>
        <taxon>Magnoliopsida</taxon>
        <taxon>eudicotyledons</taxon>
        <taxon>Gunneridae</taxon>
        <taxon>Pentapetalae</taxon>
        <taxon>rosids</taxon>
        <taxon>malvids</taxon>
        <taxon>Malvales</taxon>
        <taxon>Dipterocarpaceae</taxon>
        <taxon>Rubroshorea</taxon>
    </lineage>
</organism>
<dbReference type="CDD" id="cd01650">
    <property type="entry name" value="RT_nLTR_like"/>
    <property type="match status" value="1"/>
</dbReference>
<dbReference type="GO" id="GO:0003677">
    <property type="term" value="F:DNA binding"/>
    <property type="evidence" value="ECO:0007669"/>
    <property type="project" value="InterPro"/>
</dbReference>
<dbReference type="InterPro" id="IPR020847">
    <property type="entry name" value="AP_endonuclease_F1_BS"/>
</dbReference>
<dbReference type="Gene3D" id="3.60.10.10">
    <property type="entry name" value="Endonuclease/exonuclease/phosphatase"/>
    <property type="match status" value="1"/>
</dbReference>
<dbReference type="PANTHER" id="PTHR33116:SF75">
    <property type="entry name" value="RIBONUCLEASE H PROTEIN"/>
    <property type="match status" value="1"/>
</dbReference>
<sequence length="1708" mass="195728">MERESARVRDRFPTARDSGSGFRRRLPGYGKHFIGQATTYFFYDFPVNYSAKDLWHRFWSFGKVADVYIPERRDRRGRRFGFVRMSEVSDAEGMERKLNQIWLGSYRLKVKLAGNMKSGREGMSRGRQQQQTTAKWFRRDRKVSPGLTYAQIVAGKLKASDEGESLHHVEEQVAVQRVLEKKEAGFEKPGAMLKELAVIPVSIPDQASTSIANDVSANTYVPKESKAKLVLQFSPREDEVAWLKQSRVALVRSLELVTKIQNRLDVDGLLVNVALLGGRHVLLIDNMEGCLEEFIDKNNELVESWFEWIQPTSLFTKPSRNRLVWLRFNGVPLRAWSERCFWELAALMGEVILVDDDTKSKSFLCEGRVLVLCDDDRKIAQTITLMVDGESFLIKVSEEEWRMDPDWWLAGERRSSGTRLDVSDMESDNSDDRYSEGGERAVMAEDGAETDVESNLSLKQNLVQNFELNGLEMDGLGNVGSVGPRDCEAEELGVENGSCEGIRPAGVPQTGAALSAKKCKKLGDIYAGVGVAEETREMGLQWVTGRTKCRKERREIARQSEQGTESWKAGLSLSDGCIQNRNNLIRQQLELDEVRRLFGLGKRLGIQCQNNEEEFISFNVRGLGSGLKRREILKLVKKENPDFLLLQETKLEEVEESLCRALWNSENFDWVMQKSMGNSGGLLCIWNKSCFSKQCVIEGSGFIGVSGEWGKERKKCNVINVYAPCDRQRKVLLWEEIAGRVLEEGGCWLLAGDFNAVRNVSERKGKMKETQDMQDFNHFVESTGLIDVCLRNRKFTWYRPDGSSMSRIDRFLMSTEMSLMATDWVQEGVARSVSDHCAIILKARNADWGPKPFRVMDAWQQHPDFRNFVDDKWTALQVEGWAAYKCKQKLKLMKDECKRWNKEVFGNVETRWGILSKEIEALDIKSEEIELDENEVLFRKECFQEMWDISRKREAMWKQKARNNWIRLGDANTAFFHRSVQARRAQNAISGILGEDGWVEEPTRVKEEAVRYFSQLFQNEQWKRPVLGGVHFNRISVAQREWLERPFSVEEIEEGLQSCDGAKAPGPDGYNFNFIKFAWSTLKEDFVKFLLEFHQHGRLVKGLNSSFLALIPKKVNPVHFKEYRPISLIGCLYKLLAKILANRLKMVMADIISDSQSAFVGGRQLVDSVLILNEVVDEVKQRRQESFIFKADFEKAYDCVDWKFLDWMMEQMGFGIRWRKWIYECLSTTRISILINGSPTKEFAVGKGLRQGDPLSPFLFLLVGEGLCGMVRKAEAEGLFRGVKIGEGGMVVSLLQFADDTVFMGKADAENLRTVKAILHWFELISGLKINFCKSHLYGFNVTDGWLNGAADILHCKLGAMPFIYLGLPVGGRPGRKKFWVSVLDRFRNKLAAWKRSLLSFGGRITLLNSVLSALPIFYLSLFKIPKCVLVELVKIQRDFFWGGANLERKIAWVSWDHICVEKERGGLGVDDLKRRNWALLGKWWCRLGDGVGGLWKRVIWEKYYGGREEVDITSFSSMHMSRVWKDIVGVGSGSERVGVMLGKGFKWEIGDGSRVVFWDDRWVGDRPLKDLFPRLYALSLTKGGLLKDMGFWSEGTWVWDCRWRRSCSGRVGEEEERFREIINRIKVKENKDDLWRWVHSTDGGYSVKDAYGFLAPKDDLLDAKWVRIIWYSEAAFQTASLARNLFISGSHNFFLLGFPSMAIPRDY</sequence>
<comment type="caution">
    <text evidence="5">The sequence shown here is derived from an EMBL/GenBank/DDBJ whole genome shotgun (WGS) entry which is preliminary data.</text>
</comment>
<evidence type="ECO:0000256" key="2">
    <source>
        <dbReference type="SAM" id="MobiDB-lite"/>
    </source>
</evidence>
<dbReference type="PROSITE" id="PS00726">
    <property type="entry name" value="AP_NUCLEASE_F1_1"/>
    <property type="match status" value="1"/>
</dbReference>
<dbReference type="InterPro" id="IPR043502">
    <property type="entry name" value="DNA/RNA_pol_sf"/>
</dbReference>
<name>A0AAV5I8H8_9ROSI</name>
<dbReference type="InterPro" id="IPR035979">
    <property type="entry name" value="RBD_domain_sf"/>
</dbReference>
<dbReference type="Gene3D" id="3.30.70.330">
    <property type="match status" value="1"/>
</dbReference>
<dbReference type="InterPro" id="IPR012677">
    <property type="entry name" value="Nucleotide-bd_a/b_plait_sf"/>
</dbReference>
<dbReference type="Pfam" id="PF00076">
    <property type="entry name" value="RRM_1"/>
    <property type="match status" value="1"/>
</dbReference>
<proteinExistence type="predicted"/>
<dbReference type="SUPFAM" id="SSF54928">
    <property type="entry name" value="RNA-binding domain, RBD"/>
    <property type="match status" value="1"/>
</dbReference>
<gene>
    <name evidence="5" type="ORF">SLEP1_g7500</name>
</gene>
<evidence type="ECO:0000259" key="4">
    <source>
        <dbReference type="PROSITE" id="PS50878"/>
    </source>
</evidence>
<dbReference type="PROSITE" id="PS50102">
    <property type="entry name" value="RRM"/>
    <property type="match status" value="1"/>
</dbReference>
<dbReference type="InterPro" id="IPR000477">
    <property type="entry name" value="RT_dom"/>
</dbReference>
<dbReference type="PANTHER" id="PTHR33116">
    <property type="entry name" value="REVERSE TRANSCRIPTASE ZINC-BINDING DOMAIN-CONTAINING PROTEIN-RELATED-RELATED"/>
    <property type="match status" value="1"/>
</dbReference>
<dbReference type="InterPro" id="IPR005135">
    <property type="entry name" value="Endo/exonuclease/phosphatase"/>
</dbReference>
<dbReference type="GO" id="GO:0006281">
    <property type="term" value="P:DNA repair"/>
    <property type="evidence" value="ECO:0007669"/>
    <property type="project" value="InterPro"/>
</dbReference>
<reference evidence="5 6" key="1">
    <citation type="journal article" date="2021" name="Commun. Biol.">
        <title>The genome of Shorea leprosula (Dipterocarpaceae) highlights the ecological relevance of drought in aseasonal tropical rainforests.</title>
        <authorList>
            <person name="Ng K.K.S."/>
            <person name="Kobayashi M.J."/>
            <person name="Fawcett J.A."/>
            <person name="Hatakeyama M."/>
            <person name="Paape T."/>
            <person name="Ng C.H."/>
            <person name="Ang C.C."/>
            <person name="Tnah L.H."/>
            <person name="Lee C.T."/>
            <person name="Nishiyama T."/>
            <person name="Sese J."/>
            <person name="O'Brien M.J."/>
            <person name="Copetti D."/>
            <person name="Mohd Noor M.I."/>
            <person name="Ong R.C."/>
            <person name="Putra M."/>
            <person name="Sireger I.Z."/>
            <person name="Indrioko S."/>
            <person name="Kosugi Y."/>
            <person name="Izuno A."/>
            <person name="Isagi Y."/>
            <person name="Lee S.L."/>
            <person name="Shimizu K.K."/>
        </authorList>
    </citation>
    <scope>NUCLEOTIDE SEQUENCE [LARGE SCALE GENOMIC DNA]</scope>
    <source>
        <strain evidence="5">214</strain>
    </source>
</reference>
<feature type="region of interest" description="Disordered" evidence="2">
    <location>
        <begin position="419"/>
        <end position="438"/>
    </location>
</feature>
<accession>A0AAV5I8H8</accession>
<dbReference type="Proteomes" id="UP001054252">
    <property type="component" value="Unassembled WGS sequence"/>
</dbReference>
<keyword evidence="1" id="KW-0694">RNA-binding</keyword>
<dbReference type="SUPFAM" id="SSF56672">
    <property type="entry name" value="DNA/RNA polymerases"/>
    <property type="match status" value="1"/>
</dbReference>
<dbReference type="SMART" id="SM00360">
    <property type="entry name" value="RRM"/>
    <property type="match status" value="1"/>
</dbReference>
<dbReference type="GO" id="GO:0004519">
    <property type="term" value="F:endonuclease activity"/>
    <property type="evidence" value="ECO:0007669"/>
    <property type="project" value="InterPro"/>
</dbReference>
<evidence type="ECO:0000313" key="5">
    <source>
        <dbReference type="EMBL" id="GKU93951.1"/>
    </source>
</evidence>
<dbReference type="Pfam" id="PF00078">
    <property type="entry name" value="RVT_1"/>
    <property type="match status" value="1"/>
</dbReference>
<dbReference type="EMBL" id="BPVZ01000007">
    <property type="protein sequence ID" value="GKU93951.1"/>
    <property type="molecule type" value="Genomic_DNA"/>
</dbReference>
<feature type="domain" description="RRM" evidence="3">
    <location>
        <begin position="38"/>
        <end position="115"/>
    </location>
</feature>
<protein>
    <submittedName>
        <fullName evidence="5">Uncharacterized protein</fullName>
    </submittedName>
</protein>
<keyword evidence="6" id="KW-1185">Reference proteome</keyword>
<evidence type="ECO:0000256" key="1">
    <source>
        <dbReference type="PROSITE-ProRule" id="PRU00176"/>
    </source>
</evidence>
<dbReference type="GO" id="GO:0003723">
    <property type="term" value="F:RNA binding"/>
    <property type="evidence" value="ECO:0007669"/>
    <property type="project" value="UniProtKB-UniRule"/>
</dbReference>
<dbReference type="InterPro" id="IPR036691">
    <property type="entry name" value="Endo/exonu/phosph_ase_sf"/>
</dbReference>
<evidence type="ECO:0000313" key="6">
    <source>
        <dbReference type="Proteomes" id="UP001054252"/>
    </source>
</evidence>
<feature type="domain" description="Reverse transcriptase" evidence="4">
    <location>
        <begin position="1092"/>
        <end position="1370"/>
    </location>
</feature>